<dbReference type="Proteomes" id="UP000000768">
    <property type="component" value="Chromosome 1"/>
</dbReference>
<dbReference type="Gramene" id="KXG38830">
    <property type="protein sequence ID" value="KXG38830"/>
    <property type="gene ID" value="SORBI_3001G285600"/>
</dbReference>
<keyword evidence="1" id="KW-1133">Transmembrane helix</keyword>
<keyword evidence="3" id="KW-1185">Reference proteome</keyword>
<dbReference type="AlphaFoldDB" id="A0A1B6QLM8"/>
<evidence type="ECO:0000256" key="1">
    <source>
        <dbReference type="SAM" id="Phobius"/>
    </source>
</evidence>
<dbReference type="InParanoid" id="A0A1B6QLM8"/>
<name>A0A1B6QLM8_SORBI</name>
<reference evidence="2" key="2">
    <citation type="submission" date="2017-02" db="EMBL/GenBank/DDBJ databases">
        <title>WGS assembly of Sorghum bicolor.</title>
        <authorList>
            <person name="Paterson A."/>
            <person name="Mullet J."/>
            <person name="Bowers J."/>
            <person name="Bruggmann R."/>
            <person name="Dubchak I."/>
            <person name="Grimwood J."/>
            <person name="Gundlach H."/>
            <person name="Haberer G."/>
            <person name="Hellsten U."/>
            <person name="Mitros T."/>
            <person name="Poliakov A."/>
            <person name="Schmutz J."/>
            <person name="Spannagl M."/>
            <person name="Tang H."/>
            <person name="Wang X."/>
            <person name="Wicker T."/>
            <person name="Bharti A."/>
            <person name="Chapman J."/>
            <person name="Feltus F."/>
            <person name="Gowik U."/>
            <person name="Grigoriev I."/>
            <person name="Lyons E."/>
            <person name="Maher C."/>
            <person name="Martis M."/>
            <person name="Narechania A."/>
            <person name="Otillar R."/>
            <person name="Penning B."/>
            <person name="Salamov A."/>
            <person name="Wang Y."/>
            <person name="Zhang L."/>
            <person name="Carpita N."/>
            <person name="Freeling M."/>
            <person name="Gingle A."/>
            <person name="Hash C."/>
            <person name="Keller B."/>
            <person name="Klein P."/>
            <person name="Kresovich S."/>
            <person name="Mccann M."/>
            <person name="Ming R."/>
            <person name="Peterson D."/>
            <person name="Rahman M."/>
            <person name="Ware D."/>
            <person name="Westhoff P."/>
            <person name="Mayer K."/>
            <person name="Messing J."/>
            <person name="Sims D."/>
            <person name="Jenkins J."/>
            <person name="Shu S."/>
            <person name="Rokhsar D."/>
        </authorList>
    </citation>
    <scope>NUCLEOTIDE SEQUENCE</scope>
</reference>
<keyword evidence="1" id="KW-0812">Transmembrane</keyword>
<evidence type="ECO:0000313" key="2">
    <source>
        <dbReference type="EMBL" id="KXG38830.1"/>
    </source>
</evidence>
<gene>
    <name evidence="2" type="ORF">SORBI_3001G285600</name>
</gene>
<feature type="transmembrane region" description="Helical" evidence="1">
    <location>
        <begin position="20"/>
        <end position="39"/>
    </location>
</feature>
<dbReference type="EMBL" id="CM000760">
    <property type="protein sequence ID" value="KXG38830.1"/>
    <property type="molecule type" value="Genomic_DNA"/>
</dbReference>
<organism evidence="2 3">
    <name type="scientific">Sorghum bicolor</name>
    <name type="common">Sorghum</name>
    <name type="synonym">Sorghum vulgare</name>
    <dbReference type="NCBI Taxonomy" id="4558"/>
    <lineage>
        <taxon>Eukaryota</taxon>
        <taxon>Viridiplantae</taxon>
        <taxon>Streptophyta</taxon>
        <taxon>Embryophyta</taxon>
        <taxon>Tracheophyta</taxon>
        <taxon>Spermatophyta</taxon>
        <taxon>Magnoliopsida</taxon>
        <taxon>Liliopsida</taxon>
        <taxon>Poales</taxon>
        <taxon>Poaceae</taxon>
        <taxon>PACMAD clade</taxon>
        <taxon>Panicoideae</taxon>
        <taxon>Andropogonodae</taxon>
        <taxon>Andropogoneae</taxon>
        <taxon>Sorghinae</taxon>
        <taxon>Sorghum</taxon>
    </lineage>
</organism>
<sequence>MTYSGCTSLQLSVCGYTLDMTLGATVHFWDTFWFLMFILERWRTQTKTTL</sequence>
<reference evidence="2" key="1">
    <citation type="journal article" date="2009" name="Nature">
        <title>The Sorghum bicolor genome and the diversification of grasses.</title>
        <authorList>
            <person name="Paterson A.H."/>
            <person name="Bowers J.E."/>
            <person name="Bruggmann R."/>
            <person name="Dubchak I."/>
            <person name="Grimwood J."/>
            <person name="Gundlach H."/>
            <person name="Haberer G."/>
            <person name="Hellsten U."/>
            <person name="Mitros T."/>
            <person name="Poliakov A."/>
            <person name="Schmutz J."/>
            <person name="Spannagl M."/>
            <person name="Tang H."/>
            <person name="Wang X."/>
            <person name="Wicker T."/>
            <person name="Bharti A.K."/>
            <person name="Chapman J."/>
            <person name="Feltus F.A."/>
            <person name="Gowik U."/>
            <person name="Grigoriev I.V."/>
            <person name="Lyons E."/>
            <person name="Maher C.A."/>
            <person name="Martis M."/>
            <person name="Narechania A."/>
            <person name="Otillar R.P."/>
            <person name="Penning B.W."/>
            <person name="Salamov A.A."/>
            <person name="Wang Y."/>
            <person name="Zhang L."/>
            <person name="Carpita N.C."/>
            <person name="Freeling M."/>
            <person name="Gingle A.R."/>
            <person name="Hash C.T."/>
            <person name="Keller B."/>
            <person name="Klein P."/>
            <person name="Kresovich S."/>
            <person name="McCann M.C."/>
            <person name="Ming R."/>
            <person name="Peterson D.G."/>
            <person name="Mehboob-ur-Rahman"/>
            <person name="Ware D."/>
            <person name="Westhoff P."/>
            <person name="Mayer K.F."/>
            <person name="Messing J."/>
            <person name="Rokhsar D.S."/>
        </authorList>
    </citation>
    <scope>NUCLEOTIDE SEQUENCE [LARGE SCALE GENOMIC DNA]</scope>
</reference>
<proteinExistence type="predicted"/>
<keyword evidence="1" id="KW-0472">Membrane</keyword>
<accession>A0A1B6QLM8</accession>
<evidence type="ECO:0000313" key="3">
    <source>
        <dbReference type="Proteomes" id="UP000000768"/>
    </source>
</evidence>
<protein>
    <submittedName>
        <fullName evidence="2">Uncharacterized protein</fullName>
    </submittedName>
</protein>